<dbReference type="AlphaFoldDB" id="A0A1F5NRJ1"/>
<proteinExistence type="predicted"/>
<name>A0A1F5NRJ1_9BACT</name>
<protein>
    <submittedName>
        <fullName evidence="1">Uncharacterized protein</fullName>
    </submittedName>
</protein>
<reference evidence="1 2" key="1">
    <citation type="journal article" date="2016" name="Nat. Commun.">
        <title>Thousands of microbial genomes shed light on interconnected biogeochemical processes in an aquifer system.</title>
        <authorList>
            <person name="Anantharaman K."/>
            <person name="Brown C.T."/>
            <person name="Hug L.A."/>
            <person name="Sharon I."/>
            <person name="Castelle C.J."/>
            <person name="Probst A.J."/>
            <person name="Thomas B.C."/>
            <person name="Singh A."/>
            <person name="Wilkins M.J."/>
            <person name="Karaoz U."/>
            <person name="Brodie E.L."/>
            <person name="Williams K.H."/>
            <person name="Hubbard S.S."/>
            <person name="Banfield J.F."/>
        </authorList>
    </citation>
    <scope>NUCLEOTIDE SEQUENCE [LARGE SCALE GENOMIC DNA]</scope>
</reference>
<sequence>MNEEQTPRFDSCRSCGKHGRCVDREGSFSTEVYSQSQAREVIECGIQEGAIKSSEVHELFRQIKASGLPRRDEDADPTIQELVHLWNWVRRTSPAEINPDPEEMHEISDECDELMKRLESAHTGFQIIDLRRHKLH</sequence>
<comment type="caution">
    <text evidence="1">The sequence shown here is derived from an EMBL/GenBank/DDBJ whole genome shotgun (WGS) entry which is preliminary data.</text>
</comment>
<gene>
    <name evidence="1" type="ORF">A2660_01165</name>
</gene>
<accession>A0A1F5NRJ1</accession>
<organism evidence="1 2">
    <name type="scientific">Candidatus Doudnabacteria bacterium RIFCSPHIGHO2_01_FULL_45_18</name>
    <dbReference type="NCBI Taxonomy" id="1817823"/>
    <lineage>
        <taxon>Bacteria</taxon>
        <taxon>Candidatus Doudnaibacteriota</taxon>
    </lineage>
</organism>
<evidence type="ECO:0000313" key="2">
    <source>
        <dbReference type="Proteomes" id="UP000176233"/>
    </source>
</evidence>
<dbReference type="Proteomes" id="UP000176233">
    <property type="component" value="Unassembled WGS sequence"/>
</dbReference>
<dbReference type="EMBL" id="MFEJ01000016">
    <property type="protein sequence ID" value="OGE80295.1"/>
    <property type="molecule type" value="Genomic_DNA"/>
</dbReference>
<evidence type="ECO:0000313" key="1">
    <source>
        <dbReference type="EMBL" id="OGE80295.1"/>
    </source>
</evidence>